<dbReference type="InterPro" id="IPR013783">
    <property type="entry name" value="Ig-like_fold"/>
</dbReference>
<gene>
    <name evidence="3" type="ORF">H4Q32_024844</name>
</gene>
<dbReference type="Proteomes" id="UP000830375">
    <property type="component" value="Unassembled WGS sequence"/>
</dbReference>
<feature type="domain" description="Ig-like" evidence="2">
    <location>
        <begin position="293"/>
        <end position="389"/>
    </location>
</feature>
<feature type="domain" description="Ig-like" evidence="2">
    <location>
        <begin position="641"/>
        <end position="690"/>
    </location>
</feature>
<comment type="caution">
    <text evidence="3">The sequence shown here is derived from an EMBL/GenBank/DDBJ whole genome shotgun (WGS) entry which is preliminary data.</text>
</comment>
<keyword evidence="1" id="KW-0472">Membrane</keyword>
<dbReference type="InterPro" id="IPR003598">
    <property type="entry name" value="Ig_sub2"/>
</dbReference>
<feature type="domain" description="Ig-like" evidence="2">
    <location>
        <begin position="1915"/>
        <end position="1973"/>
    </location>
</feature>
<feature type="domain" description="Ig-like" evidence="2">
    <location>
        <begin position="137"/>
        <end position="204"/>
    </location>
</feature>
<evidence type="ECO:0000259" key="2">
    <source>
        <dbReference type="PROSITE" id="PS50835"/>
    </source>
</evidence>
<accession>A0ABQ8L3T0</accession>
<protein>
    <submittedName>
        <fullName evidence="3">Sialoadhesin</fullName>
    </submittedName>
</protein>
<feature type="domain" description="Ig-like" evidence="2">
    <location>
        <begin position="1010"/>
        <end position="1082"/>
    </location>
</feature>
<dbReference type="Pfam" id="PF13927">
    <property type="entry name" value="Ig_3"/>
    <property type="match status" value="1"/>
</dbReference>
<dbReference type="InterPro" id="IPR036179">
    <property type="entry name" value="Ig-like_dom_sf"/>
</dbReference>
<dbReference type="SMART" id="SM00408">
    <property type="entry name" value="IGc2"/>
    <property type="match status" value="7"/>
</dbReference>
<dbReference type="PROSITE" id="PS50835">
    <property type="entry name" value="IG_LIKE"/>
    <property type="match status" value="13"/>
</dbReference>
<name>A0ABQ8L3T0_LABRO</name>
<feature type="transmembrane region" description="Helical" evidence="1">
    <location>
        <begin position="2184"/>
        <end position="2206"/>
    </location>
</feature>
<reference evidence="3 4" key="1">
    <citation type="submission" date="2022-01" db="EMBL/GenBank/DDBJ databases">
        <title>A high-quality chromosome-level genome assembly of rohu carp, Labeo rohita.</title>
        <authorList>
            <person name="Arick M.A. II"/>
            <person name="Hsu C.-Y."/>
            <person name="Magbanua Z."/>
            <person name="Pechanova O."/>
            <person name="Grover C."/>
            <person name="Miller E."/>
            <person name="Thrash A."/>
            <person name="Ezzel L."/>
            <person name="Alam S."/>
            <person name="Benzie J."/>
            <person name="Hamilton M."/>
            <person name="Karsi A."/>
            <person name="Lawrence M.L."/>
            <person name="Peterson D.G."/>
        </authorList>
    </citation>
    <scope>NUCLEOTIDE SEQUENCE [LARGE SCALE GENOMIC DNA]</scope>
    <source>
        <strain evidence="4">BAU-BD-2019</strain>
        <tissue evidence="3">Blood</tissue>
    </source>
</reference>
<dbReference type="InterPro" id="IPR007110">
    <property type="entry name" value="Ig-like_dom"/>
</dbReference>
<feature type="domain" description="Ig-like" evidence="2">
    <location>
        <begin position="1673"/>
        <end position="1749"/>
    </location>
</feature>
<keyword evidence="1" id="KW-1133">Transmembrane helix</keyword>
<dbReference type="SUPFAM" id="SSF48726">
    <property type="entry name" value="Immunoglobulin"/>
    <property type="match status" value="14"/>
</dbReference>
<dbReference type="InterPro" id="IPR003599">
    <property type="entry name" value="Ig_sub"/>
</dbReference>
<evidence type="ECO:0000313" key="4">
    <source>
        <dbReference type="Proteomes" id="UP000830375"/>
    </source>
</evidence>
<dbReference type="EMBL" id="JACTAM010002574">
    <property type="protein sequence ID" value="KAI2644278.1"/>
    <property type="molecule type" value="Genomic_DNA"/>
</dbReference>
<proteinExistence type="predicted"/>
<feature type="domain" description="Ig-like" evidence="2">
    <location>
        <begin position="796"/>
        <end position="887"/>
    </location>
</feature>
<dbReference type="Gene3D" id="2.60.40.10">
    <property type="entry name" value="Immunoglobulins"/>
    <property type="match status" value="17"/>
</dbReference>
<feature type="domain" description="Ig-like" evidence="2">
    <location>
        <begin position="1783"/>
        <end position="1876"/>
    </location>
</feature>
<dbReference type="Pfam" id="PF07686">
    <property type="entry name" value="V-set"/>
    <property type="match status" value="2"/>
</dbReference>
<sequence length="2290" mass="258263">MSSCSGFVTLDQLSVTCNQQSICAVKGSEVTLKCFYFNINIKTVFWFSEKQSTNWRKNNEPENLTLDSDYSGRVKHQISYSSSTLTISDARERDSGEYQLMFIMNDGVKHLRSAAVSLTVTDLQMTKNPAFTDKRDERVKLTCNTSCDLTPGVRYYWIKNGRHFTNTESGNMFVSPSSDSGSFSCSRDQNLKRRSSSSVCWDVTYTSRRVCALVNSTVDISCTYTHPSGHTVNKTFWHYGRSRDVKDLREEHQFAGRVEYVGNKLRIKDLKISDSGEYRFRIITDLNQYSGSPGVILTVTGAEKKSNKAVVSEKEEVILRCSTNCTLNENHTYIWYKNGRQVTDGFTKVNKLYLDSVSNEELQQYSCAVGDPAVQIISSPKANTALLITVIILSVFLIFTLIGVLWYRRRKNNSPQQYKDNKGSVQLGSDMLYENAAALSTVYTQQVHTKDQDVHYSTINFKQSHTKNTSSAPTAVDSTTDDVHYAAMFCFMSCVVYLNSCREIMNFRPLLILLLHFPGSLTLDLLNVTCSQESICALRGSHVTLKCSYSNFNIKTVFWFSEKQSTNWRKNNEPEDLTLDSDYSGRVKHQISSSSSTLTISDVRERDSGEYQLMFIMNGGVKHLSSAAVRMKPLSTDPRDERLELTCDSSCTLTSGVRYYWMRDGQPFSDTVESPNLFVSPSRDAGSFSCYREDRVSQRGCWDVTYTSTRVCALVGSTVDISCTYSHPSDHTVNKTFWHYGPSWDFKDLREEHQFAGRVEYVGNKLRIKDLKISDSGEYRFRIISNTTRGKYSGSPGVILTVTDTQVTSSPDIISERKDVILSCSTKCTLNDNHTYIWYKNGRQVTDGFTKVNKLYLDSVSNEELQQYSCAVGDPVDTTVFSHYTVTLLLFLPQFLIIAALWMWFFIKMHLISNQTENKSEDERKEIRCGVSMCLLQQAVETATNIRELETQQHIMMSSSASFIVCVNLHKVKIMNSRLSALILLLLIQGSVTLDQLSVICNPKSICAVKGTEVTLKCSYSNNNIKTVFWFSEKQSTNWRKNNEPEDLTLDSDYSGRVKHQISNSSSTLTISDVRERDSGEYQLMFIMNDGVKHLSSAAVSLTVTDLLRMSPVSTDKTTDEESGCWDVTYTSRRVCALVNSTVDISCTYSHPSKYIVSKTFWHYSPSDVRSQDLKDLRKEHQFAGRVEYVGNKLRIKDLRINDSGEYQFIINTDFIGQYSGSPGVILTVTSTLTKRSPITVLEEVIISCSTNCTLNSNTSYIWYKNGRQVTDGFTKVNKLYLDSISNEELQQYSCAVGGNTSLMIHVLQCQMFTAFRSSGHHSVQSFYSHSAGVFTSVSHNSSSVDVLSSHLLSGEDTLLHRDVSWITPPVINEHGKPPTFTLTAPDAVSVRTDHVESRFVTLDQLSVTCSEESICAVKGTEVTLTCSYSNINITTVFWFSEKQNTNWRKNNEPEDLTLDSDYSGRVKHQISSSSSTLTISDVRERDSGEYQLMFIMKDGVKHLSSAAVSLTVTDLHLRMNPVSTDPTDERLELTCDTSCTFTSEVWYYWMKNGRHFKHTQDPKIFVSHSVSQSGCWDVTYTSTRVCALVNSTVDISCTYSHPSNYTVNKTFWYYGPSDGPSQDFKDLREEHQFAGRVEYVRNKLRIKDLKFSDSGEYRFIIITDLNQYSGSPGVILTVTGTQIKRSSAAVSEGQEVILSCSTNCTLNDKHTYIWYKNGRQVTDGFTKVNKLYLDSVSNEELQQYSCAVGGRSVLCLSLYVNLHKVKIMNSRLSALILLLLIPSFVTLDRLSVICNQKSICAVKGTKVLLMCFYSNINIKTVFWFSGKQSTNWRKNNEPEDLTLDSDYSGRVKHQISNRYSTLTISDVRERDSGEYQLMFIMNDGVKHLRSAAVSLTVTDLQMTKNPASTDLRHENVKLTCNTSCALTHGVCYYWMKNGQNFTNTESGNMFVSPSSDSGSFSCSLNQNLKRVSQSVCWDVTYTSTRVCALVNSTVDISCTYSHPSNYTVNKTFWHYGPSDGRSQDIKDLREEHQFAGRVEYVGNKLRIKDLRISDSGEYQFRIITDLNQYSGSPGVILTVTGTQIKKSPAAVSEGQEVILSCSTKCTLNDKHSYIWYKNGRQVTDGFTKVNKLYLDSVSNEELQQYSCAVGGNTSLMIHVRQCQMFAVFRSIQIPSSSFESSTALLITVIILSVFLILTFIGVLLYRSRKNNSPHQHEGNNGSVQLASDMLYENAAALSRVCTQQVHTNDQDVQYSSINFKQSHTKNTSSAPTAVDSTTDDVHYAAVKFR</sequence>
<dbReference type="PANTHER" id="PTHR46013:SF4">
    <property type="entry name" value="B-CELL RECEPTOR CD22-RELATED"/>
    <property type="match status" value="1"/>
</dbReference>
<keyword evidence="4" id="KW-1185">Reference proteome</keyword>
<feature type="domain" description="Ig-like" evidence="2">
    <location>
        <begin position="1223"/>
        <end position="1297"/>
    </location>
</feature>
<dbReference type="Pfam" id="PF13895">
    <property type="entry name" value="Ig_2"/>
    <property type="match status" value="3"/>
</dbReference>
<feature type="domain" description="Ig-like" evidence="2">
    <location>
        <begin position="2074"/>
        <end position="2150"/>
    </location>
</feature>
<dbReference type="InterPro" id="IPR013106">
    <property type="entry name" value="Ig_V-set"/>
</dbReference>
<feature type="domain" description="Ig-like" evidence="2">
    <location>
        <begin position="518"/>
        <end position="611"/>
    </location>
</feature>
<feature type="transmembrane region" description="Helical" evidence="1">
    <location>
        <begin position="385"/>
        <end position="407"/>
    </location>
</feature>
<feature type="domain" description="Ig-like" evidence="2">
    <location>
        <begin position="26"/>
        <end position="98"/>
    </location>
</feature>
<dbReference type="SMART" id="SM00406">
    <property type="entry name" value="IGv"/>
    <property type="match status" value="7"/>
</dbReference>
<feature type="transmembrane region" description="Helical" evidence="1">
    <location>
        <begin position="884"/>
        <end position="907"/>
    </location>
</feature>
<dbReference type="PANTHER" id="PTHR46013">
    <property type="entry name" value="VASCULAR CELL ADHESION MOLECULE 1"/>
    <property type="match status" value="1"/>
</dbReference>
<evidence type="ECO:0000313" key="3">
    <source>
        <dbReference type="EMBL" id="KAI2644278.1"/>
    </source>
</evidence>
<keyword evidence="1" id="KW-0812">Transmembrane</keyword>
<feature type="domain" description="Ig-like" evidence="2">
    <location>
        <begin position="1379"/>
        <end position="1491"/>
    </location>
</feature>
<organism evidence="3 4">
    <name type="scientific">Labeo rohita</name>
    <name type="common">Indian major carp</name>
    <name type="synonym">Cyprinus rohita</name>
    <dbReference type="NCBI Taxonomy" id="84645"/>
    <lineage>
        <taxon>Eukaryota</taxon>
        <taxon>Metazoa</taxon>
        <taxon>Chordata</taxon>
        <taxon>Craniata</taxon>
        <taxon>Vertebrata</taxon>
        <taxon>Euteleostomi</taxon>
        <taxon>Actinopterygii</taxon>
        <taxon>Neopterygii</taxon>
        <taxon>Teleostei</taxon>
        <taxon>Ostariophysi</taxon>
        <taxon>Cypriniformes</taxon>
        <taxon>Cyprinidae</taxon>
        <taxon>Labeoninae</taxon>
        <taxon>Labeonini</taxon>
        <taxon>Labeo</taxon>
    </lineage>
</organism>
<dbReference type="SMART" id="SM00409">
    <property type="entry name" value="IG"/>
    <property type="match status" value="18"/>
</dbReference>
<evidence type="ECO:0000256" key="1">
    <source>
        <dbReference type="SAM" id="Phobius"/>
    </source>
</evidence>